<keyword evidence="2 6" id="KW-0489">Methyltransferase</keyword>
<evidence type="ECO:0000313" key="9">
    <source>
        <dbReference type="Proteomes" id="UP000773614"/>
    </source>
</evidence>
<dbReference type="Proteomes" id="UP000773614">
    <property type="component" value="Unassembled WGS sequence"/>
</dbReference>
<dbReference type="GO" id="GO:0051539">
    <property type="term" value="F:4 iron, 4 sulfur cluster binding"/>
    <property type="evidence" value="ECO:0007669"/>
    <property type="project" value="UniProtKB-KW"/>
</dbReference>
<keyword evidence="3 6" id="KW-0808">Transferase</keyword>
<keyword evidence="4 6" id="KW-0949">S-adenosyl-L-methionine</keyword>
<dbReference type="EMBL" id="SPKJ01000006">
    <property type="protein sequence ID" value="MYZ46792.1"/>
    <property type="molecule type" value="Genomic_DNA"/>
</dbReference>
<feature type="binding site" evidence="6">
    <location>
        <position position="245"/>
    </location>
    <ligand>
        <name>S-adenosyl-L-methionine</name>
        <dbReference type="ChEBI" id="CHEBI:59789"/>
    </ligand>
</feature>
<keyword evidence="1" id="KW-0479">Metal-binding</keyword>
<organism evidence="8 9">
    <name type="scientific">Propylenella binzhouense</name>
    <dbReference type="NCBI Taxonomy" id="2555902"/>
    <lineage>
        <taxon>Bacteria</taxon>
        <taxon>Pseudomonadati</taxon>
        <taxon>Pseudomonadota</taxon>
        <taxon>Alphaproteobacteria</taxon>
        <taxon>Hyphomicrobiales</taxon>
        <taxon>Propylenellaceae</taxon>
        <taxon>Propylenella</taxon>
    </lineage>
</organism>
<dbReference type="Gene3D" id="2.40.50.140">
    <property type="entry name" value="Nucleic acid-binding proteins"/>
    <property type="match status" value="1"/>
</dbReference>
<comment type="similarity">
    <text evidence="6">Belongs to the class I-like SAM-binding methyltransferase superfamily. RNA M5U methyltransferase family.</text>
</comment>
<feature type="binding site" evidence="6">
    <location>
        <position position="292"/>
    </location>
    <ligand>
        <name>S-adenosyl-L-methionine</name>
        <dbReference type="ChEBI" id="CHEBI:59789"/>
    </ligand>
</feature>
<proteinExistence type="inferred from homology"/>
<gene>
    <name evidence="8" type="ORF">E4O86_03555</name>
</gene>
<dbReference type="AlphaFoldDB" id="A0A964WSB6"/>
<evidence type="ECO:0000256" key="3">
    <source>
        <dbReference type="ARBA" id="ARBA00022679"/>
    </source>
</evidence>
<feature type="active site" evidence="7">
    <location>
        <position position="366"/>
    </location>
</feature>
<evidence type="ECO:0000256" key="2">
    <source>
        <dbReference type="ARBA" id="ARBA00022603"/>
    </source>
</evidence>
<feature type="binding site" evidence="6">
    <location>
        <position position="340"/>
    </location>
    <ligand>
        <name>S-adenosyl-L-methionine</name>
        <dbReference type="ChEBI" id="CHEBI:59789"/>
    </ligand>
</feature>
<evidence type="ECO:0000313" key="8">
    <source>
        <dbReference type="EMBL" id="MYZ46792.1"/>
    </source>
</evidence>
<dbReference type="PANTHER" id="PTHR11061:SF49">
    <property type="entry name" value="23S RRNA (URACIL(1939)-C(5))-METHYLTRANSFERASE RLMD"/>
    <property type="match status" value="1"/>
</dbReference>
<dbReference type="InterPro" id="IPR010280">
    <property type="entry name" value="U5_MeTrfase_fam"/>
</dbReference>
<dbReference type="OrthoDB" id="9804590at2"/>
<dbReference type="PROSITE" id="PS51687">
    <property type="entry name" value="SAM_MT_RNA_M5U"/>
    <property type="match status" value="1"/>
</dbReference>
<feature type="active site" description="Nucleophile" evidence="6">
    <location>
        <position position="366"/>
    </location>
</feature>
<dbReference type="PROSITE" id="PS01230">
    <property type="entry name" value="TRMA_1"/>
    <property type="match status" value="1"/>
</dbReference>
<dbReference type="Gene3D" id="2.40.50.1070">
    <property type="match status" value="1"/>
</dbReference>
<dbReference type="InterPro" id="IPR030390">
    <property type="entry name" value="MeTrfase_TrmA_AS"/>
</dbReference>
<protein>
    <submittedName>
        <fullName evidence="8">Class I SAM-dependent RNA methyltransferase</fullName>
    </submittedName>
</protein>
<feature type="binding site" evidence="6">
    <location>
        <position position="272"/>
    </location>
    <ligand>
        <name>S-adenosyl-L-methionine</name>
        <dbReference type="ChEBI" id="CHEBI:59789"/>
    </ligand>
</feature>
<reference evidence="8" key="1">
    <citation type="submission" date="2019-03" db="EMBL/GenBank/DDBJ databases">
        <title>Afifella sp. nov., isolated from activated sludge.</title>
        <authorList>
            <person name="Li Q."/>
            <person name="Liu Y."/>
        </authorList>
    </citation>
    <scope>NUCLEOTIDE SEQUENCE</scope>
    <source>
        <strain evidence="8">L72</strain>
    </source>
</reference>
<dbReference type="Pfam" id="PF05958">
    <property type="entry name" value="tRNA_U5-meth_tr"/>
    <property type="match status" value="1"/>
</dbReference>
<dbReference type="GO" id="GO:0070041">
    <property type="term" value="F:rRNA (uridine-C5-)-methyltransferase activity"/>
    <property type="evidence" value="ECO:0007669"/>
    <property type="project" value="TreeGrafter"/>
</dbReference>
<keyword evidence="1" id="KW-0408">Iron</keyword>
<sequence>MAETVRVAALGHRGDGVAAGPEGALYVPFTLPGEEVRIERAGTRARLLEIMAPSPERVAPACPHFGLCGGCQLQMMSLDAARSLKRRFVADALAREGIGAEPAETIGVDPASRRRAALTAVKAGDRVLLGFNERNSNRLVDLERCVVLVPGIAGRLPAIRRLLAPLLAPRKPARVTVLATGTGLDIAVEGTARRGPGRLPHLLELAEAAGIARLSLDGEVLLGLAEPRLAVGGLDIVPPPGAFVQASAEAEAAMTRLVVRHLAGAGNVVDLFAGLGTFSLALARTARVTAVESAGPALDALAAAARRATGLKPIRTERRDLFAFPLAEGELARFDGAVFDPPRAGAKAQAALLARSTIGRIAAVSCNPASFARDARLLVDGGYRLETVVPVDQFVHSAEVEVVGLFVRT</sequence>
<accession>A0A964WSB6</accession>
<keyword evidence="5" id="KW-0411">Iron-sulfur</keyword>
<keyword evidence="1" id="KW-0004">4Fe-4S</keyword>
<keyword evidence="9" id="KW-1185">Reference proteome</keyword>
<dbReference type="InterPro" id="IPR012340">
    <property type="entry name" value="NA-bd_OB-fold"/>
</dbReference>
<dbReference type="RefSeq" id="WP_161139137.1">
    <property type="nucleotide sequence ID" value="NZ_SPKJ01000006.1"/>
</dbReference>
<name>A0A964WSB6_9HYPH</name>
<dbReference type="Gene3D" id="3.40.50.150">
    <property type="entry name" value="Vaccinia Virus protein VP39"/>
    <property type="match status" value="1"/>
</dbReference>
<evidence type="ECO:0000256" key="5">
    <source>
        <dbReference type="ARBA" id="ARBA00023014"/>
    </source>
</evidence>
<evidence type="ECO:0000256" key="1">
    <source>
        <dbReference type="ARBA" id="ARBA00022485"/>
    </source>
</evidence>
<evidence type="ECO:0000256" key="7">
    <source>
        <dbReference type="PROSITE-ProRule" id="PRU10015"/>
    </source>
</evidence>
<dbReference type="PANTHER" id="PTHR11061">
    <property type="entry name" value="RNA M5U METHYLTRANSFERASE"/>
    <property type="match status" value="1"/>
</dbReference>
<dbReference type="CDD" id="cd02440">
    <property type="entry name" value="AdoMet_MTases"/>
    <property type="match status" value="1"/>
</dbReference>
<dbReference type="SUPFAM" id="SSF50249">
    <property type="entry name" value="Nucleic acid-binding proteins"/>
    <property type="match status" value="1"/>
</dbReference>
<dbReference type="GO" id="GO:0070475">
    <property type="term" value="P:rRNA base methylation"/>
    <property type="evidence" value="ECO:0007669"/>
    <property type="project" value="TreeGrafter"/>
</dbReference>
<evidence type="ECO:0000256" key="6">
    <source>
        <dbReference type="PROSITE-ProRule" id="PRU01024"/>
    </source>
</evidence>
<dbReference type="SUPFAM" id="SSF53335">
    <property type="entry name" value="S-adenosyl-L-methionine-dependent methyltransferases"/>
    <property type="match status" value="1"/>
</dbReference>
<dbReference type="InterPro" id="IPR029063">
    <property type="entry name" value="SAM-dependent_MTases_sf"/>
</dbReference>
<comment type="caution">
    <text evidence="8">The sequence shown here is derived from an EMBL/GenBank/DDBJ whole genome shotgun (WGS) entry which is preliminary data.</text>
</comment>
<evidence type="ECO:0000256" key="4">
    <source>
        <dbReference type="ARBA" id="ARBA00022691"/>
    </source>
</evidence>